<evidence type="ECO:0000313" key="4">
    <source>
        <dbReference type="Proteomes" id="UP000283269"/>
    </source>
</evidence>
<feature type="compositionally biased region" description="Pro residues" evidence="1">
    <location>
        <begin position="239"/>
        <end position="248"/>
    </location>
</feature>
<sequence length="256" mass="27592">MSTTNTNPTRIYVGAIIAVVALSSAGIILRVMAVRRMRMAALARQNALAAPSTYPQSPQGPNAMGMQGYYTAPMQPPRSHSGNGLQNWNRYPHPEPAPPYQPPTSPPPASPRLNTPTTFPRTSVAFSPPPGPPHPVATVPDSTPRFPVPHTSPPSSPVPQPAPSFPLSPADIGAPVQTVESMSLVDRMREVQNLMLEIHSLEREPATADNRAKIQELQRRVTELSDVSDTQPTQQVPVTNPPREPPPYALDGRDGP</sequence>
<dbReference type="OrthoDB" id="3070092at2759"/>
<keyword evidence="2" id="KW-0472">Membrane</keyword>
<proteinExistence type="predicted"/>
<organism evidence="3 4">
    <name type="scientific">Psilocybe cyanescens</name>
    <dbReference type="NCBI Taxonomy" id="93625"/>
    <lineage>
        <taxon>Eukaryota</taxon>
        <taxon>Fungi</taxon>
        <taxon>Dikarya</taxon>
        <taxon>Basidiomycota</taxon>
        <taxon>Agaricomycotina</taxon>
        <taxon>Agaricomycetes</taxon>
        <taxon>Agaricomycetidae</taxon>
        <taxon>Agaricales</taxon>
        <taxon>Agaricineae</taxon>
        <taxon>Strophariaceae</taxon>
        <taxon>Psilocybe</taxon>
    </lineage>
</organism>
<name>A0A409WUI6_PSICY</name>
<evidence type="ECO:0000313" key="3">
    <source>
        <dbReference type="EMBL" id="PPQ82139.1"/>
    </source>
</evidence>
<keyword evidence="4" id="KW-1185">Reference proteome</keyword>
<keyword evidence="2" id="KW-0812">Transmembrane</keyword>
<feature type="compositionally biased region" description="Polar residues" evidence="1">
    <location>
        <begin position="112"/>
        <end position="125"/>
    </location>
</feature>
<feature type="region of interest" description="Disordered" evidence="1">
    <location>
        <begin position="217"/>
        <end position="256"/>
    </location>
</feature>
<gene>
    <name evidence="3" type="ORF">CVT25_015146</name>
</gene>
<dbReference type="InParanoid" id="A0A409WUI6"/>
<dbReference type="EMBL" id="NHYD01003176">
    <property type="protein sequence ID" value="PPQ82139.1"/>
    <property type="molecule type" value="Genomic_DNA"/>
</dbReference>
<feature type="region of interest" description="Disordered" evidence="1">
    <location>
        <begin position="48"/>
        <end position="162"/>
    </location>
</feature>
<dbReference type="Proteomes" id="UP000283269">
    <property type="component" value="Unassembled WGS sequence"/>
</dbReference>
<comment type="caution">
    <text evidence="3">The sequence shown here is derived from an EMBL/GenBank/DDBJ whole genome shotgun (WGS) entry which is preliminary data.</text>
</comment>
<protein>
    <submittedName>
        <fullName evidence="3">Uncharacterized protein</fullName>
    </submittedName>
</protein>
<dbReference type="AlphaFoldDB" id="A0A409WUI6"/>
<evidence type="ECO:0000256" key="1">
    <source>
        <dbReference type="SAM" id="MobiDB-lite"/>
    </source>
</evidence>
<feature type="compositionally biased region" description="Pro residues" evidence="1">
    <location>
        <begin position="146"/>
        <end position="162"/>
    </location>
</feature>
<feature type="compositionally biased region" description="Pro residues" evidence="1">
    <location>
        <begin position="94"/>
        <end position="110"/>
    </location>
</feature>
<dbReference type="PRINTS" id="PR01217">
    <property type="entry name" value="PRICHEXTENSN"/>
</dbReference>
<keyword evidence="2" id="KW-1133">Transmembrane helix</keyword>
<reference evidence="3 4" key="1">
    <citation type="journal article" date="2018" name="Evol. Lett.">
        <title>Horizontal gene cluster transfer increased hallucinogenic mushroom diversity.</title>
        <authorList>
            <person name="Reynolds H.T."/>
            <person name="Vijayakumar V."/>
            <person name="Gluck-Thaler E."/>
            <person name="Korotkin H.B."/>
            <person name="Matheny P.B."/>
            <person name="Slot J.C."/>
        </authorList>
    </citation>
    <scope>NUCLEOTIDE SEQUENCE [LARGE SCALE GENOMIC DNA]</scope>
    <source>
        <strain evidence="3 4">2631</strain>
    </source>
</reference>
<feature type="compositionally biased region" description="Polar residues" evidence="1">
    <location>
        <begin position="78"/>
        <end position="89"/>
    </location>
</feature>
<feature type="transmembrane region" description="Helical" evidence="2">
    <location>
        <begin position="12"/>
        <end position="33"/>
    </location>
</feature>
<evidence type="ECO:0000256" key="2">
    <source>
        <dbReference type="SAM" id="Phobius"/>
    </source>
</evidence>
<accession>A0A409WUI6</accession>